<sequence length="155" mass="16634">MTTEQTYVIVGAGLAGAKAAQSLREEGFDGRITLVGAESERPYERPPLSKGYLLGKQDKDKAYVHDEAWYREHSVELVSGSQVTDLDRGSRRLELDGGGQLGYDKLLLATGASPRRLDVPGTGLEGLHYLRATCRPSASASTRSAPASSTPRSTP</sequence>
<accession>A0ABW3E417</accession>
<dbReference type="InterPro" id="IPR036188">
    <property type="entry name" value="FAD/NAD-bd_sf"/>
</dbReference>
<name>A0ABW3E417_9ACTN</name>
<evidence type="ECO:0000313" key="8">
    <source>
        <dbReference type="Proteomes" id="UP001597024"/>
    </source>
</evidence>
<dbReference type="SUPFAM" id="SSF51905">
    <property type="entry name" value="FAD/NAD(P)-binding domain"/>
    <property type="match status" value="1"/>
</dbReference>
<reference evidence="8" key="1">
    <citation type="journal article" date="2019" name="Int. J. Syst. Evol. Microbiol.">
        <title>The Global Catalogue of Microorganisms (GCM) 10K type strain sequencing project: providing services to taxonomists for standard genome sequencing and annotation.</title>
        <authorList>
            <consortium name="The Broad Institute Genomics Platform"/>
            <consortium name="The Broad Institute Genome Sequencing Center for Infectious Disease"/>
            <person name="Wu L."/>
            <person name="Ma J."/>
        </authorList>
    </citation>
    <scope>NUCLEOTIDE SEQUENCE [LARGE SCALE GENOMIC DNA]</scope>
    <source>
        <strain evidence="8">CCUG 62974</strain>
    </source>
</reference>
<evidence type="ECO:0000313" key="7">
    <source>
        <dbReference type="EMBL" id="MFD0890816.1"/>
    </source>
</evidence>
<dbReference type="Pfam" id="PF07992">
    <property type="entry name" value="Pyr_redox_2"/>
    <property type="match status" value="1"/>
</dbReference>
<dbReference type="PANTHER" id="PTHR43557">
    <property type="entry name" value="APOPTOSIS-INDUCING FACTOR 1"/>
    <property type="match status" value="1"/>
</dbReference>
<protein>
    <submittedName>
        <fullName evidence="7">FAD-dependent oxidoreductase</fullName>
    </submittedName>
</protein>
<dbReference type="InterPro" id="IPR023753">
    <property type="entry name" value="FAD/NAD-binding_dom"/>
</dbReference>
<feature type="region of interest" description="Disordered" evidence="5">
    <location>
        <begin position="135"/>
        <end position="155"/>
    </location>
</feature>
<dbReference type="PRINTS" id="PR00368">
    <property type="entry name" value="FADPNR"/>
</dbReference>
<feature type="non-terminal residue" evidence="7">
    <location>
        <position position="155"/>
    </location>
</feature>
<dbReference type="Proteomes" id="UP001597024">
    <property type="component" value="Unassembled WGS sequence"/>
</dbReference>
<evidence type="ECO:0000256" key="5">
    <source>
        <dbReference type="SAM" id="MobiDB-lite"/>
    </source>
</evidence>
<evidence type="ECO:0000259" key="6">
    <source>
        <dbReference type="Pfam" id="PF07992"/>
    </source>
</evidence>
<dbReference type="EMBL" id="JBHTHX010002700">
    <property type="protein sequence ID" value="MFD0890816.1"/>
    <property type="molecule type" value="Genomic_DNA"/>
</dbReference>
<proteinExistence type="predicted"/>
<evidence type="ECO:0000256" key="3">
    <source>
        <dbReference type="ARBA" id="ARBA00022827"/>
    </source>
</evidence>
<organism evidence="7 8">
    <name type="scientific">Streptosporangium algeriense</name>
    <dbReference type="NCBI Taxonomy" id="1682748"/>
    <lineage>
        <taxon>Bacteria</taxon>
        <taxon>Bacillati</taxon>
        <taxon>Actinomycetota</taxon>
        <taxon>Actinomycetes</taxon>
        <taxon>Streptosporangiales</taxon>
        <taxon>Streptosporangiaceae</taxon>
        <taxon>Streptosporangium</taxon>
    </lineage>
</organism>
<evidence type="ECO:0000256" key="4">
    <source>
        <dbReference type="ARBA" id="ARBA00023002"/>
    </source>
</evidence>
<keyword evidence="8" id="KW-1185">Reference proteome</keyword>
<keyword evidence="2" id="KW-0285">Flavoprotein</keyword>
<comment type="cofactor">
    <cofactor evidence="1">
        <name>FAD</name>
        <dbReference type="ChEBI" id="CHEBI:57692"/>
    </cofactor>
</comment>
<comment type="caution">
    <text evidence="7">The sequence shown here is derived from an EMBL/GenBank/DDBJ whole genome shotgun (WGS) entry which is preliminary data.</text>
</comment>
<dbReference type="InterPro" id="IPR050446">
    <property type="entry name" value="FAD-oxidoreductase/Apoptosis"/>
</dbReference>
<dbReference type="Gene3D" id="3.50.50.60">
    <property type="entry name" value="FAD/NAD(P)-binding domain"/>
    <property type="match status" value="2"/>
</dbReference>
<keyword evidence="3" id="KW-0274">FAD</keyword>
<feature type="domain" description="FAD/NAD(P)-binding" evidence="6">
    <location>
        <begin position="7"/>
        <end position="133"/>
    </location>
</feature>
<gene>
    <name evidence="7" type="ORF">ACFQ08_40240</name>
</gene>
<keyword evidence="4" id="KW-0560">Oxidoreductase</keyword>
<dbReference type="PANTHER" id="PTHR43557:SF2">
    <property type="entry name" value="RIESKE DOMAIN-CONTAINING PROTEIN-RELATED"/>
    <property type="match status" value="1"/>
</dbReference>
<evidence type="ECO:0000256" key="1">
    <source>
        <dbReference type="ARBA" id="ARBA00001974"/>
    </source>
</evidence>
<evidence type="ECO:0000256" key="2">
    <source>
        <dbReference type="ARBA" id="ARBA00022630"/>
    </source>
</evidence>